<dbReference type="HOGENOM" id="CLU_589169_0_0_11"/>
<name>D5UPR6_TSUPD</name>
<feature type="region of interest" description="Disordered" evidence="1">
    <location>
        <begin position="381"/>
        <end position="464"/>
    </location>
</feature>
<feature type="domain" description="PE-PPE" evidence="2">
    <location>
        <begin position="96"/>
        <end position="181"/>
    </location>
</feature>
<accession>D5UPR6</accession>
<dbReference type="EMBL" id="CP001966">
    <property type="protein sequence ID" value="ADG78822.1"/>
    <property type="molecule type" value="Genomic_DNA"/>
</dbReference>
<dbReference type="InterPro" id="IPR013228">
    <property type="entry name" value="PE-PPE_C"/>
</dbReference>
<dbReference type="AlphaFoldDB" id="D5UPR6"/>
<protein>
    <recommendedName>
        <fullName evidence="2">PE-PPE domain-containing protein</fullName>
    </recommendedName>
</protein>
<keyword evidence="4" id="KW-1185">Reference proteome</keyword>
<dbReference type="InterPro" id="IPR029058">
    <property type="entry name" value="AB_hydrolase_fold"/>
</dbReference>
<dbReference type="RefSeq" id="WP_013126844.1">
    <property type="nucleotide sequence ID" value="NC_014158.1"/>
</dbReference>
<evidence type="ECO:0000259" key="2">
    <source>
        <dbReference type="Pfam" id="PF08237"/>
    </source>
</evidence>
<gene>
    <name evidence="3" type="ordered locus">Tpau_2213</name>
</gene>
<feature type="compositionally biased region" description="Polar residues" evidence="1">
    <location>
        <begin position="444"/>
        <end position="464"/>
    </location>
</feature>
<dbReference type="Proteomes" id="UP000001213">
    <property type="component" value="Chromosome"/>
</dbReference>
<dbReference type="Pfam" id="PF08237">
    <property type="entry name" value="PE-PPE"/>
    <property type="match status" value="1"/>
</dbReference>
<reference evidence="3 4" key="2">
    <citation type="journal article" date="2011" name="Stand. Genomic Sci.">
        <title>Complete genome sequence of Tsukamurella paurometabola type strain (no. 33).</title>
        <authorList>
            <person name="Munk A.C."/>
            <person name="Lapidus A."/>
            <person name="Lucas S."/>
            <person name="Nolan M."/>
            <person name="Tice H."/>
            <person name="Cheng J.F."/>
            <person name="Del Rio T.G."/>
            <person name="Goodwin L."/>
            <person name="Pitluck S."/>
            <person name="Liolios K."/>
            <person name="Huntemann M."/>
            <person name="Ivanova N."/>
            <person name="Mavromatis K."/>
            <person name="Mikhailova N."/>
            <person name="Pati A."/>
            <person name="Chen A."/>
            <person name="Palaniappan K."/>
            <person name="Tapia R."/>
            <person name="Han C."/>
            <person name="Land M."/>
            <person name="Hauser L."/>
            <person name="Chang Y.J."/>
            <person name="Jeffries C.D."/>
            <person name="Brettin T."/>
            <person name="Yasawong M."/>
            <person name="Brambilla E.M."/>
            <person name="Rohde M."/>
            <person name="Sikorski J."/>
            <person name="Goker M."/>
            <person name="Detter J.C."/>
            <person name="Woyke T."/>
            <person name="Bristow J."/>
            <person name="Eisen J.A."/>
            <person name="Markowitz V."/>
            <person name="Hugenholtz P."/>
            <person name="Kyrpides N.C."/>
            <person name="Klenk H.P."/>
        </authorList>
    </citation>
    <scope>NUCLEOTIDE SEQUENCE [LARGE SCALE GENOMIC DNA]</scope>
    <source>
        <strain evidence="4">ATCC 8368 / DSM 20162 / CCUG 35730 / CIP 100753 / JCM 10117 / KCTC 9821 / NBRC 16120 / NCIMB 702349 / NCTC 13040</strain>
    </source>
</reference>
<dbReference type="STRING" id="521096.Tpau_2213"/>
<evidence type="ECO:0000256" key="1">
    <source>
        <dbReference type="SAM" id="MobiDB-lite"/>
    </source>
</evidence>
<sequence>MSSSHRRPAARTPGACTCVAAAGAGLVGAFLLAGPASGLLAQAAAKTIVVVGGANDPTGKDQWARIGRDHSGTPPVFVPYSAQFGIGWPGLALSQDRRTTYAQSVDEGANATVKAVEAAAAHDDEVVVYTISQGADVVGLAVIRYGKDHPAPSGGGGPRLTFVEQGGPSFIRTGMWNVIPAGVPGLHTGPIRNDGASGATVVGICIKGDIACGVGNPVSSVFYAFPGFMLHGSGYTAEYIGRYSPVHGGEPYTPGSQGEVPVRVETVRRDGRTVTESIYADGSSKRSWTEDGTTWVVIDTGENPWMRLLRSTGTPVPTSLDAVLNRVIPVPEPGAVNPWLPPEEPVRAVPAAAQHVPSTLRHGMDRSDALPVADLLRRSNAGGAERPAAEPPRADPVTDTDSAVAARDVSEEYARGADGADSDASSVGDGGGSDQVTPDRSDGTDTADSPALQSDASPTTAVAA</sequence>
<dbReference type="Gene3D" id="3.40.50.1820">
    <property type="entry name" value="alpha/beta hydrolase"/>
    <property type="match status" value="1"/>
</dbReference>
<evidence type="ECO:0000313" key="3">
    <source>
        <dbReference type="EMBL" id="ADG78822.1"/>
    </source>
</evidence>
<proteinExistence type="predicted"/>
<organism evidence="3 4">
    <name type="scientific">Tsukamurella paurometabola (strain ATCC 8368 / DSM 20162 / CCUG 35730 / CIP 100753 / JCM 10117 / KCTC 9821 / NBRC 16120 / NCIMB 702349 / NCTC 13040)</name>
    <name type="common">Corynebacterium paurometabolum</name>
    <dbReference type="NCBI Taxonomy" id="521096"/>
    <lineage>
        <taxon>Bacteria</taxon>
        <taxon>Bacillati</taxon>
        <taxon>Actinomycetota</taxon>
        <taxon>Actinomycetes</taxon>
        <taxon>Mycobacteriales</taxon>
        <taxon>Tsukamurellaceae</taxon>
        <taxon>Tsukamurella</taxon>
    </lineage>
</organism>
<evidence type="ECO:0000313" key="4">
    <source>
        <dbReference type="Proteomes" id="UP000001213"/>
    </source>
</evidence>
<dbReference type="eggNOG" id="COG3266">
    <property type="taxonomic scope" value="Bacteria"/>
</dbReference>
<reference evidence="4" key="1">
    <citation type="submission" date="2010-03" db="EMBL/GenBank/DDBJ databases">
        <title>The complete chromosome of Tsukamurella paurometabola DSM 20162.</title>
        <authorList>
            <consortium name="US DOE Joint Genome Institute (JGI-PGF)"/>
            <person name="Lucas S."/>
            <person name="Copeland A."/>
            <person name="Lapidus A."/>
            <person name="Glavina del Rio T."/>
            <person name="Dalin E."/>
            <person name="Tice H."/>
            <person name="Bruce D."/>
            <person name="Goodwin L."/>
            <person name="Pitluck S."/>
            <person name="Kyrpides N."/>
            <person name="Mavromatis K."/>
            <person name="Ivanova N."/>
            <person name="Mikhailova N."/>
            <person name="Munk A.C."/>
            <person name="Brettin T."/>
            <person name="Detter J.C."/>
            <person name="Tapia R."/>
            <person name="Han C."/>
            <person name="Larimer F."/>
            <person name="Land M."/>
            <person name="Hauser L."/>
            <person name="Markowitz V."/>
            <person name="Cheng J.-F."/>
            <person name="Hugenholtz P."/>
            <person name="Woyke T."/>
            <person name="Wu D."/>
            <person name="Jando M."/>
            <person name="Brambilla E."/>
            <person name="Klenk H.-P."/>
            <person name="Eisen J.A."/>
        </authorList>
    </citation>
    <scope>NUCLEOTIDE SEQUENCE [LARGE SCALE GENOMIC DNA]</scope>
    <source>
        <strain evidence="4">ATCC 8368 / DSM 20162 / CCUG 35730 / CIP 100753 / JCM 10117 / KCTC 9821 / NBRC 16120 / NCIMB 702349 / NCTC 13040</strain>
    </source>
</reference>
<feature type="compositionally biased region" description="Low complexity" evidence="1">
    <location>
        <begin position="416"/>
        <end position="427"/>
    </location>
</feature>
<dbReference type="KEGG" id="tpr:Tpau_2213"/>